<dbReference type="InterPro" id="IPR007219">
    <property type="entry name" value="XnlR_reg_dom"/>
</dbReference>
<dbReference type="PANTHER" id="PTHR46910:SF3">
    <property type="entry name" value="HALOTOLERANCE PROTEIN 9-RELATED"/>
    <property type="match status" value="1"/>
</dbReference>
<evidence type="ECO:0000256" key="3">
    <source>
        <dbReference type="ARBA" id="ARBA00023125"/>
    </source>
</evidence>
<dbReference type="PANTHER" id="PTHR46910">
    <property type="entry name" value="TRANSCRIPTION FACTOR PDR1"/>
    <property type="match status" value="1"/>
</dbReference>
<protein>
    <recommendedName>
        <fullName evidence="6">Xylanolytic transcriptional activator regulatory domain-containing protein</fullName>
    </recommendedName>
</protein>
<organism evidence="7 8">
    <name type="scientific">Lichtheimia corymbifera JMRC:FSU:9682</name>
    <dbReference type="NCBI Taxonomy" id="1263082"/>
    <lineage>
        <taxon>Eukaryota</taxon>
        <taxon>Fungi</taxon>
        <taxon>Fungi incertae sedis</taxon>
        <taxon>Mucoromycota</taxon>
        <taxon>Mucoromycotina</taxon>
        <taxon>Mucoromycetes</taxon>
        <taxon>Mucorales</taxon>
        <taxon>Lichtheimiaceae</taxon>
        <taxon>Lichtheimia</taxon>
    </lineage>
</organism>
<evidence type="ECO:0000313" key="8">
    <source>
        <dbReference type="Proteomes" id="UP000027586"/>
    </source>
</evidence>
<evidence type="ECO:0000259" key="6">
    <source>
        <dbReference type="SMART" id="SM00906"/>
    </source>
</evidence>
<evidence type="ECO:0000256" key="2">
    <source>
        <dbReference type="ARBA" id="ARBA00022723"/>
    </source>
</evidence>
<dbReference type="InterPro" id="IPR050987">
    <property type="entry name" value="AtrR-like"/>
</dbReference>
<dbReference type="SMART" id="SM00906">
    <property type="entry name" value="Fungal_trans"/>
    <property type="match status" value="1"/>
</dbReference>
<dbReference type="GO" id="GO:0003700">
    <property type="term" value="F:DNA-binding transcription factor activity"/>
    <property type="evidence" value="ECO:0007669"/>
    <property type="project" value="InterPro"/>
</dbReference>
<feature type="compositionally biased region" description="Low complexity" evidence="5">
    <location>
        <begin position="820"/>
        <end position="844"/>
    </location>
</feature>
<dbReference type="Pfam" id="PF04082">
    <property type="entry name" value="Fungal_trans"/>
    <property type="match status" value="1"/>
</dbReference>
<evidence type="ECO:0000256" key="1">
    <source>
        <dbReference type="ARBA" id="ARBA00004123"/>
    </source>
</evidence>
<name>A0A068RZZ0_9FUNG</name>
<dbReference type="Proteomes" id="UP000027586">
    <property type="component" value="Unassembled WGS sequence"/>
</dbReference>
<feature type="compositionally biased region" description="Low complexity" evidence="5">
    <location>
        <begin position="651"/>
        <end position="675"/>
    </location>
</feature>
<evidence type="ECO:0000256" key="5">
    <source>
        <dbReference type="SAM" id="MobiDB-lite"/>
    </source>
</evidence>
<dbReference type="GO" id="GO:0005634">
    <property type="term" value="C:nucleus"/>
    <property type="evidence" value="ECO:0007669"/>
    <property type="project" value="UniProtKB-SubCell"/>
</dbReference>
<dbReference type="STRING" id="1263082.A0A068RZZ0"/>
<feature type="compositionally biased region" description="Basic residues" evidence="5">
    <location>
        <begin position="639"/>
        <end position="649"/>
    </location>
</feature>
<keyword evidence="3" id="KW-0238">DNA-binding</keyword>
<feature type="compositionally biased region" description="Low complexity" evidence="5">
    <location>
        <begin position="599"/>
        <end position="624"/>
    </location>
</feature>
<comment type="subcellular location">
    <subcellularLocation>
        <location evidence="1">Nucleus</location>
    </subcellularLocation>
</comment>
<dbReference type="VEuPathDB" id="FungiDB:LCOR_06689.1"/>
<comment type="caution">
    <text evidence="7">The sequence shown here is derived from an EMBL/GenBank/DDBJ whole genome shotgun (WGS) entry which is preliminary data.</text>
</comment>
<feature type="compositionally biased region" description="Low complexity" evidence="5">
    <location>
        <begin position="859"/>
        <end position="887"/>
    </location>
</feature>
<dbReference type="CDD" id="cd12148">
    <property type="entry name" value="fungal_TF_MHR"/>
    <property type="match status" value="1"/>
</dbReference>
<dbReference type="GO" id="GO:0006351">
    <property type="term" value="P:DNA-templated transcription"/>
    <property type="evidence" value="ECO:0007669"/>
    <property type="project" value="InterPro"/>
</dbReference>
<feature type="region of interest" description="Disordered" evidence="5">
    <location>
        <begin position="820"/>
        <end position="902"/>
    </location>
</feature>
<feature type="region of interest" description="Disordered" evidence="5">
    <location>
        <begin position="1"/>
        <end position="77"/>
    </location>
</feature>
<sequence length="942" mass="105213">MKSLGYPSQEIVSKPAKDVNQQLADQRKKLEKDTGFGLSFKFDQHCNGPRTKSSRSRTRSSPNADGGGNSNTEETASRAEGWNISWMGVYGHVVERQQAFSPLKQPGAPFSNASANDRLLPHADTTYWPPPENELPRQDQRELVDLFYMHFYPPTPVLRRSVFEAELEKCINNEQSSFLSPFFFYSAFTIAAQFSDRLRETRQSFCMQQALAFRQVYFGYPCVSSIAALLMLSTFMERTKIHPFTNYSWALAGEAFTMVQDLGLHRMCNVSPNPADQELAARVFWVAFVCDRLLCVVTGRPFTFDEKDIDVTLPKLTEEERQDPGAEVYLRNFNCLIDISKVIGRVLRFNFSAQSADFRAPSLHQEAMLSTLDSWIASLMKESMVEKYPQGVVGIQRLFDIQKMLMLYCMLILLHQPYVDDVQTKPGYSRKSSETRPSFEICSASATIIIHTVYQLPLVDLEYLVNRSDSLYAILTATRLHLMNASCQHDAETVMNGEINFLRSMAVLEKLQTPPKSSLTQTINAFQERFDSRPDSILSDYAADLIRKEACAAQARTPFYLQFTPVLKAAGESSPTIDQADTIVFEQHVPTPQPSTERSAFNVSSSSNSSSSSSNNIRDNNNTSRPGAVGCKFIEFKKPPTKTSRKRRAGAPVTTTSTTAPTTPASSSSTVVSESSGYNGGGITMNQTTQHQQQYPSTTATVATDTPLVQQQSQPPLAFNSTFADIFVTMASEQQSLFDVAPFDNAHAMQMGIPTMSLTTSSTNNYVPPATTAATSSSNTSNEPQQSWMNMANGGRDDEEQIYLFREDWGLGVPTFGPLAQQQQQQQPLSLQHPQGQQQLPIQPSHEQQHMPLHQSHEQLLQQQQQHLLVQQQLQDQQQQQQQQQQQPAFPPPPATSGIDPHQLQPQMTTVAAPAMVSGFYPHHAWNQQPSIDVWEASSAST</sequence>
<reference evidence="7" key="1">
    <citation type="submission" date="2013-08" db="EMBL/GenBank/DDBJ databases">
        <title>Gene expansion shapes genome architecture in the human pathogen Lichtheimia corymbifera: an evolutionary genomics analysis in the ancient terrestrial Mucorales (Mucoromycotina).</title>
        <authorList>
            <person name="Schwartze V.U."/>
            <person name="Winter S."/>
            <person name="Shelest E."/>
            <person name="Marcet-Houben M."/>
            <person name="Horn F."/>
            <person name="Wehner S."/>
            <person name="Hoffmann K."/>
            <person name="Riege K."/>
            <person name="Sammeth M."/>
            <person name="Nowrousian M."/>
            <person name="Valiante V."/>
            <person name="Linde J."/>
            <person name="Jacobsen I.D."/>
            <person name="Marz M."/>
            <person name="Brakhage A.A."/>
            <person name="Gabaldon T."/>
            <person name="Bocker S."/>
            <person name="Voigt K."/>
        </authorList>
    </citation>
    <scope>NUCLEOTIDE SEQUENCE [LARGE SCALE GENOMIC DNA]</scope>
    <source>
        <strain evidence="7">FSU 9682</strain>
    </source>
</reference>
<accession>A0A068RZZ0</accession>
<keyword evidence="8" id="KW-1185">Reference proteome</keyword>
<keyword evidence="4" id="KW-0539">Nucleus</keyword>
<dbReference type="GO" id="GO:0003677">
    <property type="term" value="F:DNA binding"/>
    <property type="evidence" value="ECO:0007669"/>
    <property type="project" value="UniProtKB-KW"/>
</dbReference>
<feature type="region of interest" description="Disordered" evidence="5">
    <location>
        <begin position="590"/>
        <end position="675"/>
    </location>
</feature>
<dbReference type="OrthoDB" id="4161332at2759"/>
<dbReference type="EMBL" id="CBTN010000030">
    <property type="protein sequence ID" value="CDH55554.1"/>
    <property type="molecule type" value="Genomic_DNA"/>
</dbReference>
<keyword evidence="2" id="KW-0479">Metal-binding</keyword>
<feature type="compositionally biased region" description="Low complexity" evidence="5">
    <location>
        <begin position="770"/>
        <end position="782"/>
    </location>
</feature>
<evidence type="ECO:0000256" key="4">
    <source>
        <dbReference type="ARBA" id="ARBA00023242"/>
    </source>
</evidence>
<feature type="domain" description="Xylanolytic transcriptional activator regulatory" evidence="6">
    <location>
        <begin position="248"/>
        <end position="320"/>
    </location>
</feature>
<feature type="compositionally biased region" description="Basic and acidic residues" evidence="5">
    <location>
        <begin position="25"/>
        <end position="34"/>
    </location>
</feature>
<feature type="region of interest" description="Disordered" evidence="5">
    <location>
        <begin position="767"/>
        <end position="793"/>
    </location>
</feature>
<dbReference type="AlphaFoldDB" id="A0A068RZZ0"/>
<dbReference type="GO" id="GO:0008270">
    <property type="term" value="F:zinc ion binding"/>
    <property type="evidence" value="ECO:0007669"/>
    <property type="project" value="InterPro"/>
</dbReference>
<gene>
    <name evidence="7" type="ORF">LCOR_06689.1</name>
</gene>
<evidence type="ECO:0000313" key="7">
    <source>
        <dbReference type="EMBL" id="CDH55554.1"/>
    </source>
</evidence>
<proteinExistence type="predicted"/>